<evidence type="ECO:0000313" key="2">
    <source>
        <dbReference type="Proteomes" id="UP001151582"/>
    </source>
</evidence>
<evidence type="ECO:0000313" key="1">
    <source>
        <dbReference type="EMBL" id="KAJ1984083.1"/>
    </source>
</evidence>
<protein>
    <submittedName>
        <fullName evidence="1">Uncharacterized protein</fullName>
    </submittedName>
</protein>
<sequence>MPSYLAVSGALGLGPQLARPTVHAVLTVWLLWTVTVYAVPECLKSMECRLRRPGCISECRGTNHNSLPKYDSCLKRCLDSHDGYTKDYPPDDTLDPTKPNEDASDIMDTVGMDTLVEAYQQRVAADRRNITADGVELVPSEPKTNLEISDQCVRKCVEKFIFLVEAMDPEFTGDSVLEQKPWTDATLSSFNATNIEPPEALGESAAWTVGPSPLILLSALVARW</sequence>
<keyword evidence="2" id="KW-1185">Reference proteome</keyword>
<dbReference type="AlphaFoldDB" id="A0A9W8BBT3"/>
<gene>
    <name evidence="1" type="ORF">H4R34_000888</name>
</gene>
<name>A0A9W8BBT3_9FUNG</name>
<comment type="caution">
    <text evidence="1">The sequence shown here is derived from an EMBL/GenBank/DDBJ whole genome shotgun (WGS) entry which is preliminary data.</text>
</comment>
<accession>A0A9W8BBT3</accession>
<organism evidence="1 2">
    <name type="scientific">Dimargaris verticillata</name>
    <dbReference type="NCBI Taxonomy" id="2761393"/>
    <lineage>
        <taxon>Eukaryota</taxon>
        <taxon>Fungi</taxon>
        <taxon>Fungi incertae sedis</taxon>
        <taxon>Zoopagomycota</taxon>
        <taxon>Kickxellomycotina</taxon>
        <taxon>Dimargaritomycetes</taxon>
        <taxon>Dimargaritales</taxon>
        <taxon>Dimargaritaceae</taxon>
        <taxon>Dimargaris</taxon>
    </lineage>
</organism>
<dbReference type="EMBL" id="JANBQB010000031">
    <property type="protein sequence ID" value="KAJ1984083.1"/>
    <property type="molecule type" value="Genomic_DNA"/>
</dbReference>
<dbReference type="OrthoDB" id="10303743at2759"/>
<proteinExistence type="predicted"/>
<reference evidence="1" key="1">
    <citation type="submission" date="2022-07" db="EMBL/GenBank/DDBJ databases">
        <title>Phylogenomic reconstructions and comparative analyses of Kickxellomycotina fungi.</title>
        <authorList>
            <person name="Reynolds N.K."/>
            <person name="Stajich J.E."/>
            <person name="Barry K."/>
            <person name="Grigoriev I.V."/>
            <person name="Crous P."/>
            <person name="Smith M.E."/>
        </authorList>
    </citation>
    <scope>NUCLEOTIDE SEQUENCE</scope>
    <source>
        <strain evidence="1">RSA 567</strain>
    </source>
</reference>
<dbReference type="Proteomes" id="UP001151582">
    <property type="component" value="Unassembled WGS sequence"/>
</dbReference>